<accession>A0ACC1C2V4</accession>
<protein>
    <submittedName>
        <fullName evidence="1">Uncharacterized protein</fullName>
    </submittedName>
</protein>
<gene>
    <name evidence="1" type="ORF">Patl1_19183</name>
</gene>
<organism evidence="1 2">
    <name type="scientific">Pistacia atlantica</name>
    <dbReference type="NCBI Taxonomy" id="434234"/>
    <lineage>
        <taxon>Eukaryota</taxon>
        <taxon>Viridiplantae</taxon>
        <taxon>Streptophyta</taxon>
        <taxon>Embryophyta</taxon>
        <taxon>Tracheophyta</taxon>
        <taxon>Spermatophyta</taxon>
        <taxon>Magnoliopsida</taxon>
        <taxon>eudicotyledons</taxon>
        <taxon>Gunneridae</taxon>
        <taxon>Pentapetalae</taxon>
        <taxon>rosids</taxon>
        <taxon>malvids</taxon>
        <taxon>Sapindales</taxon>
        <taxon>Anacardiaceae</taxon>
        <taxon>Pistacia</taxon>
    </lineage>
</organism>
<evidence type="ECO:0000313" key="2">
    <source>
        <dbReference type="Proteomes" id="UP001164250"/>
    </source>
</evidence>
<dbReference type="EMBL" id="CM047898">
    <property type="protein sequence ID" value="KAJ0106465.1"/>
    <property type="molecule type" value="Genomic_DNA"/>
</dbReference>
<sequence length="72" mass="7905">MSKTLLNSGRPIFFYYGNGDNKTLQLGPQKLEIVGEPLEILVNGDNWESMTSRADQNGKWASYAGPGGWNGN</sequence>
<dbReference type="Proteomes" id="UP001164250">
    <property type="component" value="Chromosome 2"/>
</dbReference>
<reference evidence="2" key="1">
    <citation type="journal article" date="2023" name="G3 (Bethesda)">
        <title>Genome assembly and association tests identify interacting loci associated with vigor, precocity, and sex in interspecific pistachio rootstocks.</title>
        <authorList>
            <person name="Palmer W."/>
            <person name="Jacygrad E."/>
            <person name="Sagayaradj S."/>
            <person name="Cavanaugh K."/>
            <person name="Han R."/>
            <person name="Bertier L."/>
            <person name="Beede B."/>
            <person name="Kafkas S."/>
            <person name="Golino D."/>
            <person name="Preece J."/>
            <person name="Michelmore R."/>
        </authorList>
    </citation>
    <scope>NUCLEOTIDE SEQUENCE [LARGE SCALE GENOMIC DNA]</scope>
</reference>
<comment type="caution">
    <text evidence="1">The sequence shown here is derived from an EMBL/GenBank/DDBJ whole genome shotgun (WGS) entry which is preliminary data.</text>
</comment>
<proteinExistence type="predicted"/>
<evidence type="ECO:0000313" key="1">
    <source>
        <dbReference type="EMBL" id="KAJ0106465.1"/>
    </source>
</evidence>
<name>A0ACC1C2V4_9ROSI</name>
<keyword evidence="2" id="KW-1185">Reference proteome</keyword>